<dbReference type="InterPro" id="IPR002347">
    <property type="entry name" value="SDR_fam"/>
</dbReference>
<name>A0ABR9JG33_9MICC</name>
<dbReference type="SMART" id="SM00822">
    <property type="entry name" value="PKS_KR"/>
    <property type="match status" value="1"/>
</dbReference>
<dbReference type="Gene3D" id="3.40.50.720">
    <property type="entry name" value="NAD(P)-binding Rossmann-like Domain"/>
    <property type="match status" value="1"/>
</dbReference>
<feature type="transmembrane region" description="Helical" evidence="5">
    <location>
        <begin position="305"/>
        <end position="323"/>
    </location>
</feature>
<keyword evidence="5" id="KW-1133">Transmembrane helix</keyword>
<dbReference type="EMBL" id="JADBED010000001">
    <property type="protein sequence ID" value="MBE1524898.1"/>
    <property type="molecule type" value="Genomic_DNA"/>
</dbReference>
<evidence type="ECO:0000259" key="6">
    <source>
        <dbReference type="SMART" id="SM00822"/>
    </source>
</evidence>
<evidence type="ECO:0000313" key="7">
    <source>
        <dbReference type="EMBL" id="MBE1524898.1"/>
    </source>
</evidence>
<dbReference type="InterPro" id="IPR020904">
    <property type="entry name" value="Sc_DH/Rdtase_CS"/>
</dbReference>
<protein>
    <submittedName>
        <fullName evidence="7">Short-subunit dehydrogenase</fullName>
    </submittedName>
</protein>
<accession>A0ABR9JG33</accession>
<dbReference type="InterPro" id="IPR057326">
    <property type="entry name" value="KR_dom"/>
</dbReference>
<dbReference type="PANTHER" id="PTHR44196">
    <property type="entry name" value="DEHYDROGENASE/REDUCTASE SDR FAMILY MEMBER 7B"/>
    <property type="match status" value="1"/>
</dbReference>
<evidence type="ECO:0000256" key="5">
    <source>
        <dbReference type="SAM" id="Phobius"/>
    </source>
</evidence>
<dbReference type="PRINTS" id="PR00081">
    <property type="entry name" value="GDHRDH"/>
</dbReference>
<evidence type="ECO:0000256" key="2">
    <source>
        <dbReference type="ARBA" id="ARBA00023002"/>
    </source>
</evidence>
<proteinExistence type="inferred from homology"/>
<feature type="domain" description="Ketoreductase" evidence="6">
    <location>
        <begin position="6"/>
        <end position="186"/>
    </location>
</feature>
<comment type="caution">
    <text evidence="7">The sequence shown here is derived from an EMBL/GenBank/DDBJ whole genome shotgun (WGS) entry which is preliminary data.</text>
</comment>
<evidence type="ECO:0000313" key="8">
    <source>
        <dbReference type="Proteomes" id="UP000643525"/>
    </source>
</evidence>
<feature type="compositionally biased region" description="Polar residues" evidence="4">
    <location>
        <begin position="267"/>
        <end position="284"/>
    </location>
</feature>
<dbReference type="InterPro" id="IPR036291">
    <property type="entry name" value="NAD(P)-bd_dom_sf"/>
</dbReference>
<dbReference type="Pfam" id="PF00106">
    <property type="entry name" value="adh_short"/>
    <property type="match status" value="1"/>
</dbReference>
<comment type="similarity">
    <text evidence="1 3">Belongs to the short-chain dehydrogenases/reductases (SDR) family.</text>
</comment>
<evidence type="ECO:0000256" key="4">
    <source>
        <dbReference type="SAM" id="MobiDB-lite"/>
    </source>
</evidence>
<gene>
    <name evidence="7" type="ORF">H4W27_002016</name>
</gene>
<sequence>MRIKGSTVVITGASSGVGRAAAVRYAKSGANLVLAARDAEALEDAAETCREQGVIVLTVPTDVTDARAVDQLAKEAVREFAGIDVWINNASVSLFASIADAPLEDFRRVLDVNIMGYVHGARAALRYMRPQGQGVLINVSSVVGHVPQPYTAAYSISKAGVNALSVSLRSELALDKFKDIHVVTVLPPTIDTPFFDQVANATGRKVLAMPPVHSPEEVAEVLLKAARKPRHDMPVGSAAKQMIRQHRVSPASVESLMAQQVDKKHLSSTQPAAATHGNLFQPSPSERHELHGGWDGRRRQAGRRLLATGALVAAAAGGLAVLGRQQDRPRRRH</sequence>
<feature type="compositionally biased region" description="Basic and acidic residues" evidence="4">
    <location>
        <begin position="285"/>
        <end position="297"/>
    </location>
</feature>
<feature type="region of interest" description="Disordered" evidence="4">
    <location>
        <begin position="267"/>
        <end position="297"/>
    </location>
</feature>
<organism evidence="7 8">
    <name type="scientific">Nesterenkonia lutea</name>
    <dbReference type="NCBI Taxonomy" id="272919"/>
    <lineage>
        <taxon>Bacteria</taxon>
        <taxon>Bacillati</taxon>
        <taxon>Actinomycetota</taxon>
        <taxon>Actinomycetes</taxon>
        <taxon>Micrococcales</taxon>
        <taxon>Micrococcaceae</taxon>
        <taxon>Nesterenkonia</taxon>
    </lineage>
</organism>
<dbReference type="SUPFAM" id="SSF51735">
    <property type="entry name" value="NAD(P)-binding Rossmann-fold domains"/>
    <property type="match status" value="1"/>
</dbReference>
<evidence type="ECO:0000256" key="3">
    <source>
        <dbReference type="RuleBase" id="RU000363"/>
    </source>
</evidence>
<keyword evidence="5" id="KW-0812">Transmembrane</keyword>
<dbReference type="Proteomes" id="UP000643525">
    <property type="component" value="Unassembled WGS sequence"/>
</dbReference>
<evidence type="ECO:0000256" key="1">
    <source>
        <dbReference type="ARBA" id="ARBA00006484"/>
    </source>
</evidence>
<reference evidence="7 8" key="1">
    <citation type="submission" date="2020-10" db="EMBL/GenBank/DDBJ databases">
        <title>Sequencing the genomes of 1000 actinobacteria strains.</title>
        <authorList>
            <person name="Klenk H.-P."/>
        </authorList>
    </citation>
    <scope>NUCLEOTIDE SEQUENCE [LARGE SCALE GENOMIC DNA]</scope>
    <source>
        <strain evidence="7 8">DSM 15666</strain>
    </source>
</reference>
<dbReference type="PANTHER" id="PTHR44196:SF1">
    <property type="entry name" value="DEHYDROGENASE_REDUCTASE SDR FAMILY MEMBER 7B"/>
    <property type="match status" value="1"/>
</dbReference>
<dbReference type="PRINTS" id="PR00080">
    <property type="entry name" value="SDRFAMILY"/>
</dbReference>
<dbReference type="PROSITE" id="PS00061">
    <property type="entry name" value="ADH_SHORT"/>
    <property type="match status" value="1"/>
</dbReference>
<keyword evidence="2" id="KW-0560">Oxidoreductase</keyword>
<keyword evidence="5" id="KW-0472">Membrane</keyword>
<dbReference type="NCBIfam" id="NF005495">
    <property type="entry name" value="PRK07109.1"/>
    <property type="match status" value="1"/>
</dbReference>
<keyword evidence="8" id="KW-1185">Reference proteome</keyword>
<dbReference type="RefSeq" id="WP_192595847.1">
    <property type="nucleotide sequence ID" value="NZ_BAAALJ010000003.1"/>
</dbReference>